<keyword evidence="3" id="KW-1185">Reference proteome</keyword>
<gene>
    <name evidence="2" type="ORF">H6P81_003185</name>
</gene>
<sequence>MRGRRRRSTSPKSRELPINQSTVAVSPRYHTSIGSTREHTEYRYGIAPLTKIPPNELTKMAFRTYRMQLTSSRDERSMPDPAPRTGFLAVLGTCGRGRNGN</sequence>
<organism evidence="2 3">
    <name type="scientific">Aristolochia fimbriata</name>
    <name type="common">White veined hardy Dutchman's pipe vine</name>
    <dbReference type="NCBI Taxonomy" id="158543"/>
    <lineage>
        <taxon>Eukaryota</taxon>
        <taxon>Viridiplantae</taxon>
        <taxon>Streptophyta</taxon>
        <taxon>Embryophyta</taxon>
        <taxon>Tracheophyta</taxon>
        <taxon>Spermatophyta</taxon>
        <taxon>Magnoliopsida</taxon>
        <taxon>Magnoliidae</taxon>
        <taxon>Piperales</taxon>
        <taxon>Aristolochiaceae</taxon>
        <taxon>Aristolochia</taxon>
    </lineage>
</organism>
<evidence type="ECO:0000256" key="1">
    <source>
        <dbReference type="SAM" id="MobiDB-lite"/>
    </source>
</evidence>
<proteinExistence type="predicted"/>
<dbReference type="Proteomes" id="UP000825729">
    <property type="component" value="Unassembled WGS sequence"/>
</dbReference>
<evidence type="ECO:0000313" key="2">
    <source>
        <dbReference type="EMBL" id="KAG9458677.1"/>
    </source>
</evidence>
<protein>
    <submittedName>
        <fullName evidence="2">Uncharacterized protein</fullName>
    </submittedName>
</protein>
<reference evidence="2 3" key="1">
    <citation type="submission" date="2021-07" db="EMBL/GenBank/DDBJ databases">
        <title>The Aristolochia fimbriata genome: insights into angiosperm evolution, floral development and chemical biosynthesis.</title>
        <authorList>
            <person name="Jiao Y."/>
        </authorList>
    </citation>
    <scope>NUCLEOTIDE SEQUENCE [LARGE SCALE GENOMIC DNA]</scope>
    <source>
        <strain evidence="2">IBCAS-2021</strain>
        <tissue evidence="2">Leaf</tissue>
    </source>
</reference>
<feature type="region of interest" description="Disordered" evidence="1">
    <location>
        <begin position="70"/>
        <end position="101"/>
    </location>
</feature>
<dbReference type="AlphaFoldDB" id="A0AAV7FBV0"/>
<accession>A0AAV7FBV0</accession>
<name>A0AAV7FBV0_ARIFI</name>
<comment type="caution">
    <text evidence="2">The sequence shown here is derived from an EMBL/GenBank/DDBJ whole genome shotgun (WGS) entry which is preliminary data.</text>
</comment>
<dbReference type="EMBL" id="JAINDJ010000002">
    <property type="protein sequence ID" value="KAG9458677.1"/>
    <property type="molecule type" value="Genomic_DNA"/>
</dbReference>
<evidence type="ECO:0000313" key="3">
    <source>
        <dbReference type="Proteomes" id="UP000825729"/>
    </source>
</evidence>